<sequence length="218" mass="23885">MDMSKIPSPDARAVTGVIVVDLQGDFTTLKQGSLAVDGTDSTYVKTVEQVTLRLRAKGFTLFATQDWHPRDHVSFFTSHPGKHPFETVEIDGLSQTLWPPHCVADSENAGILMDPSFFSMVVKKGTCKDYDSYSGFQDQGGTSTELERLLRAGKITRLIVYGLATDYCVKATALDAAKRGFEVFVVKDLCRGVSVDTTRAALEEMAQHGINIITMADL</sequence>
<keyword evidence="2" id="KW-0662">Pyridine nucleotide biosynthesis</keyword>
<evidence type="ECO:0000259" key="8">
    <source>
        <dbReference type="Pfam" id="PF00857"/>
    </source>
</evidence>
<dbReference type="PANTHER" id="PTHR11080:SF2">
    <property type="entry name" value="LD05707P"/>
    <property type="match status" value="1"/>
</dbReference>
<evidence type="ECO:0000313" key="10">
    <source>
        <dbReference type="Proteomes" id="UP000000442"/>
    </source>
</evidence>
<dbReference type="GO" id="GO:0008936">
    <property type="term" value="F:nicotinamidase activity"/>
    <property type="evidence" value="ECO:0007669"/>
    <property type="project" value="UniProtKB-EC"/>
</dbReference>
<evidence type="ECO:0000256" key="2">
    <source>
        <dbReference type="ARBA" id="ARBA00022642"/>
    </source>
</evidence>
<name>C0QLH3_DESAH</name>
<evidence type="ECO:0000256" key="5">
    <source>
        <dbReference type="ARBA" id="ARBA00037900"/>
    </source>
</evidence>
<organism evidence="9 10">
    <name type="scientific">Desulforapulum autotrophicum (strain ATCC 43914 / DSM 3382 / VKM B-1955 / HRM2)</name>
    <name type="common">Desulfobacterium autotrophicum</name>
    <dbReference type="NCBI Taxonomy" id="177437"/>
    <lineage>
        <taxon>Bacteria</taxon>
        <taxon>Pseudomonadati</taxon>
        <taxon>Thermodesulfobacteriota</taxon>
        <taxon>Desulfobacteria</taxon>
        <taxon>Desulfobacterales</taxon>
        <taxon>Desulfobacteraceae</taxon>
        <taxon>Desulforapulum</taxon>
    </lineage>
</organism>
<dbReference type="PANTHER" id="PTHR11080">
    <property type="entry name" value="PYRAZINAMIDASE/NICOTINAMIDASE"/>
    <property type="match status" value="1"/>
</dbReference>
<dbReference type="NCBIfam" id="NF008623">
    <property type="entry name" value="PRK11609.1"/>
    <property type="match status" value="1"/>
</dbReference>
<feature type="domain" description="Isochorismatase-like" evidence="8">
    <location>
        <begin position="16"/>
        <end position="217"/>
    </location>
</feature>
<keyword evidence="3" id="KW-0479">Metal-binding</keyword>
<dbReference type="Gene3D" id="3.40.50.850">
    <property type="entry name" value="Isochorismatase-like"/>
    <property type="match status" value="1"/>
</dbReference>
<dbReference type="InterPro" id="IPR036380">
    <property type="entry name" value="Isochorismatase-like_sf"/>
</dbReference>
<evidence type="ECO:0000256" key="7">
    <source>
        <dbReference type="ARBA" id="ARBA00043224"/>
    </source>
</evidence>
<dbReference type="InterPro" id="IPR000868">
    <property type="entry name" value="Isochorismatase-like_dom"/>
</dbReference>
<comment type="similarity">
    <text evidence="1">Belongs to the isochorismatase family.</text>
</comment>
<accession>C0QLH3</accession>
<dbReference type="HOGENOM" id="CLU_068979_13_1_7"/>
<dbReference type="KEGG" id="dat:HRM2_31960"/>
<reference evidence="9 10" key="1">
    <citation type="journal article" date="2009" name="Environ. Microbiol.">
        <title>Genome sequence of Desulfobacterium autotrophicum HRM2, a marine sulfate reducer oxidizing organic carbon completely to carbon dioxide.</title>
        <authorList>
            <person name="Strittmatter A.W."/>
            <person name="Liesegang H."/>
            <person name="Rabus R."/>
            <person name="Decker I."/>
            <person name="Amann J."/>
            <person name="Andres S."/>
            <person name="Henne A."/>
            <person name="Fricke W.F."/>
            <person name="Martinez-Arias R."/>
            <person name="Bartels D."/>
            <person name="Goesmann A."/>
            <person name="Krause L."/>
            <person name="Puehler A."/>
            <person name="Klenk H.P."/>
            <person name="Richter M."/>
            <person name="Schuler M."/>
            <person name="Gloeckner F.O."/>
            <person name="Meyerdierks A."/>
            <person name="Gottschalk G."/>
            <person name="Amann R."/>
        </authorList>
    </citation>
    <scope>NUCLEOTIDE SEQUENCE [LARGE SCALE GENOMIC DNA]</scope>
    <source>
        <strain evidence="10">ATCC 43914 / DSM 3382 / HRM2</strain>
    </source>
</reference>
<dbReference type="eggNOG" id="COG1335">
    <property type="taxonomic scope" value="Bacteria"/>
</dbReference>
<evidence type="ECO:0000256" key="4">
    <source>
        <dbReference type="ARBA" id="ARBA00022801"/>
    </source>
</evidence>
<dbReference type="STRING" id="177437.HRM2_31960"/>
<keyword evidence="10" id="KW-1185">Reference proteome</keyword>
<dbReference type="SUPFAM" id="SSF52499">
    <property type="entry name" value="Isochorismatase-like hydrolases"/>
    <property type="match status" value="1"/>
</dbReference>
<dbReference type="AlphaFoldDB" id="C0QLH3"/>
<dbReference type="InterPro" id="IPR052347">
    <property type="entry name" value="Isochorismatase_Nicotinamidase"/>
</dbReference>
<evidence type="ECO:0000256" key="6">
    <source>
        <dbReference type="ARBA" id="ARBA00039017"/>
    </source>
</evidence>
<gene>
    <name evidence="9" type="primary">pncA</name>
    <name evidence="9" type="ordered locus">HRM2_31960</name>
</gene>
<proteinExistence type="inferred from homology"/>
<evidence type="ECO:0000256" key="1">
    <source>
        <dbReference type="ARBA" id="ARBA00006336"/>
    </source>
</evidence>
<evidence type="ECO:0000313" key="9">
    <source>
        <dbReference type="EMBL" id="ACN16277.1"/>
    </source>
</evidence>
<evidence type="ECO:0000256" key="3">
    <source>
        <dbReference type="ARBA" id="ARBA00022723"/>
    </source>
</evidence>
<dbReference type="GO" id="GO:0046872">
    <property type="term" value="F:metal ion binding"/>
    <property type="evidence" value="ECO:0007669"/>
    <property type="project" value="UniProtKB-KW"/>
</dbReference>
<protein>
    <recommendedName>
        <fullName evidence="6">nicotinamidase</fullName>
        <ecNumber evidence="6">3.5.1.19</ecNumber>
    </recommendedName>
    <alternativeName>
        <fullName evidence="7">Nicotinamide deamidase</fullName>
    </alternativeName>
</protein>
<keyword evidence="4 9" id="KW-0378">Hydrolase</keyword>
<dbReference type="Pfam" id="PF00857">
    <property type="entry name" value="Isochorismatase"/>
    <property type="match status" value="1"/>
</dbReference>
<dbReference type="Proteomes" id="UP000000442">
    <property type="component" value="Chromosome"/>
</dbReference>
<dbReference type="EMBL" id="CP001087">
    <property type="protein sequence ID" value="ACN16277.1"/>
    <property type="molecule type" value="Genomic_DNA"/>
</dbReference>
<dbReference type="GO" id="GO:0019363">
    <property type="term" value="P:pyridine nucleotide biosynthetic process"/>
    <property type="evidence" value="ECO:0007669"/>
    <property type="project" value="UniProtKB-KW"/>
</dbReference>
<comment type="pathway">
    <text evidence="5">Cofactor biosynthesis; nicotinate biosynthesis; nicotinate from nicotinamide: step 1/1.</text>
</comment>
<dbReference type="EC" id="3.5.1.19" evidence="6"/>